<dbReference type="AlphaFoldDB" id="E6SIR4"/>
<evidence type="ECO:0008006" key="5">
    <source>
        <dbReference type="Google" id="ProtNLM"/>
    </source>
</evidence>
<dbReference type="HOGENOM" id="CLU_868597_0_0_9"/>
<evidence type="ECO:0000256" key="2">
    <source>
        <dbReference type="SAM" id="SignalP"/>
    </source>
</evidence>
<dbReference type="Proteomes" id="UP000008915">
    <property type="component" value="Chromosome"/>
</dbReference>
<accession>E6SIR4</accession>
<dbReference type="InterPro" id="IPR006311">
    <property type="entry name" value="TAT_signal"/>
</dbReference>
<evidence type="ECO:0000256" key="1">
    <source>
        <dbReference type="SAM" id="MobiDB-lite"/>
    </source>
</evidence>
<feature type="chain" id="PRO_5003209138" description="DUF2680 domain-containing protein" evidence="2">
    <location>
        <begin position="32"/>
        <end position="322"/>
    </location>
</feature>
<evidence type="ECO:0000313" key="4">
    <source>
        <dbReference type="Proteomes" id="UP000008915"/>
    </source>
</evidence>
<feature type="region of interest" description="Disordered" evidence="1">
    <location>
        <begin position="57"/>
        <end position="85"/>
    </location>
</feature>
<name>E6SIR4_THEM7</name>
<reference evidence="4" key="2">
    <citation type="journal article" date="2010" name="Stand. Genomic Sci.">
        <title>Complete genome sequence of Thermaerobacter marianensis type strain (7p75aT).</title>
        <authorList>
            <person name="Han C."/>
            <person name="Gu W."/>
            <person name="Zhang X."/>
            <person name="Lapidus A."/>
            <person name="Nolan M."/>
            <person name="Copeland A."/>
            <person name="Lucas S."/>
            <person name="Glavina Del Rio T."/>
            <person name="Tice H."/>
            <person name="Cheng J."/>
            <person name="Tapia R."/>
            <person name="Goodwin L."/>
            <person name="Pitluck S."/>
            <person name="Pagani I."/>
            <person name="Ivanova N."/>
            <person name="Mavromatis K."/>
            <person name="Mikhailova N."/>
            <person name="Pati A."/>
            <person name="Chen A."/>
            <person name="Palaniappan K."/>
            <person name="Land M."/>
            <person name="Hauser L."/>
            <person name="Chang Y."/>
            <person name="Jeffries C."/>
            <person name="Schneider S."/>
            <person name="Rohde M."/>
            <person name="Goker M."/>
            <person name="Pukall R."/>
            <person name="Woyke T."/>
            <person name="Bristow J."/>
            <person name="Eisen J."/>
            <person name="Markowitz V."/>
            <person name="Hugenholtz P."/>
            <person name="Kyrpides N."/>
            <person name="Klenk H."/>
            <person name="Detter J."/>
        </authorList>
    </citation>
    <scope>NUCLEOTIDE SEQUENCE [LARGE SCALE GENOMIC DNA]</scope>
    <source>
        <strain evidence="4">ATCC 700841 / DSM 12885 / JCM 10246 / 7p75a</strain>
    </source>
</reference>
<keyword evidence="4" id="KW-1185">Reference proteome</keyword>
<feature type="region of interest" description="Disordered" evidence="1">
    <location>
        <begin position="266"/>
        <end position="322"/>
    </location>
</feature>
<evidence type="ECO:0000313" key="3">
    <source>
        <dbReference type="EMBL" id="ADU52008.1"/>
    </source>
</evidence>
<protein>
    <recommendedName>
        <fullName evidence="5">DUF2680 domain-containing protein</fullName>
    </recommendedName>
</protein>
<gene>
    <name evidence="3" type="ordered locus">Tmar_1923</name>
</gene>
<keyword evidence="2" id="KW-0732">Signal</keyword>
<dbReference type="STRING" id="644966.Tmar_1923"/>
<dbReference type="eggNOG" id="ENOG5032Z89">
    <property type="taxonomic scope" value="Bacteria"/>
</dbReference>
<dbReference type="EMBL" id="CP002344">
    <property type="protein sequence ID" value="ADU52008.1"/>
    <property type="molecule type" value="Genomic_DNA"/>
</dbReference>
<feature type="signal peptide" evidence="2">
    <location>
        <begin position="1"/>
        <end position="31"/>
    </location>
</feature>
<sequence length="322" mass="32318">MNSHRRWLGGLLGAGMLAAAAAGVMTARAGAAELASGTVAAPWRGVAVLPVAADGGTATGGSSQDATSAQDAAGTADAAQGTAADPSSLTATFVQRLAEALGLTRDRVDAAIRDVLAGMVDEAAQKGQLSSEQAAALRQRIAQGQYRLVPPMGGRGHGWGGKHGRHGGFFPGEGHGASLAGLLQSVSDTLNLTPGQILDQLWQGKTLAQIAQEQGVSRQQVKDAIVSQAKQRLDAAVTAGRLTQQQADQWLQRLEEQADALLDRQFTPPGAAHDGEAGASGSAAAGGTGPASAEPMGTGSRTTGTWGVIPPEGGADGVAGVM</sequence>
<reference evidence="3 4" key="1">
    <citation type="journal article" date="2010" name="Stand. Genomic Sci.">
        <title>Complete genome sequence of Thermaerobacter marianensis type strain (7p75a).</title>
        <authorList>
            <person name="Han C."/>
            <person name="Gu W."/>
            <person name="Zhang X."/>
            <person name="Lapidus A."/>
            <person name="Nolan M."/>
            <person name="Copeland A."/>
            <person name="Lucas S."/>
            <person name="Del Rio T.G."/>
            <person name="Tice H."/>
            <person name="Cheng J.F."/>
            <person name="Tapia R."/>
            <person name="Goodwin L."/>
            <person name="Pitluck S."/>
            <person name="Pagani I."/>
            <person name="Ivanova N."/>
            <person name="Mavromatis K."/>
            <person name="Mikhailova N."/>
            <person name="Pati A."/>
            <person name="Chen A."/>
            <person name="Palaniappan K."/>
            <person name="Land M."/>
            <person name="Hauser L."/>
            <person name="Chang Y.J."/>
            <person name="Jeffries C.D."/>
            <person name="Schneider S."/>
            <person name="Rohde M."/>
            <person name="Goker M."/>
            <person name="Pukall R."/>
            <person name="Woyke T."/>
            <person name="Bristow J."/>
            <person name="Eisen J.A."/>
            <person name="Markowitz V."/>
            <person name="Hugenholtz P."/>
            <person name="Kyrpides N.C."/>
            <person name="Klenk H.P."/>
            <person name="Detter J.C."/>
        </authorList>
    </citation>
    <scope>NUCLEOTIDE SEQUENCE [LARGE SCALE GENOMIC DNA]</scope>
    <source>
        <strain evidence="4">ATCC 700841 / DSM 12885 / JCM 10246 / 7p75a</strain>
    </source>
</reference>
<dbReference type="PROSITE" id="PS51318">
    <property type="entry name" value="TAT"/>
    <property type="match status" value="1"/>
</dbReference>
<dbReference type="OrthoDB" id="1809211at2"/>
<feature type="compositionally biased region" description="Low complexity" evidence="1">
    <location>
        <begin position="57"/>
        <end position="84"/>
    </location>
</feature>
<proteinExistence type="predicted"/>
<organism evidence="3 4">
    <name type="scientific">Thermaerobacter marianensis (strain ATCC 700841 / DSM 12885 / JCM 10246 / 7p75a)</name>
    <dbReference type="NCBI Taxonomy" id="644966"/>
    <lineage>
        <taxon>Bacteria</taxon>
        <taxon>Bacillati</taxon>
        <taxon>Bacillota</taxon>
        <taxon>Clostridia</taxon>
        <taxon>Eubacteriales</taxon>
        <taxon>Clostridiales Family XVII. Incertae Sedis</taxon>
        <taxon>Thermaerobacter</taxon>
    </lineage>
</organism>
<dbReference type="RefSeq" id="WP_013496309.1">
    <property type="nucleotide sequence ID" value="NC_014831.1"/>
</dbReference>
<dbReference type="KEGG" id="tmr:Tmar_1923"/>